<accession>A0A183HX05</accession>
<reference evidence="7" key="1">
    <citation type="submission" date="2016-06" db="UniProtKB">
        <authorList>
            <consortium name="WormBaseParasite"/>
        </authorList>
    </citation>
    <scope>IDENTIFICATION</scope>
</reference>
<proteinExistence type="inferred from homology"/>
<dbReference type="GO" id="GO:0018279">
    <property type="term" value="P:protein N-linked glycosylation via asparagine"/>
    <property type="evidence" value="ECO:0007669"/>
    <property type="project" value="UniProtKB-UniRule"/>
</dbReference>
<dbReference type="InterPro" id="IPR005013">
    <property type="entry name" value="DDOST_48_kDa_subunit"/>
</dbReference>
<gene>
    <name evidence="5" type="ORF">OFLC_LOCUS12016</name>
</gene>
<evidence type="ECO:0000256" key="3">
    <source>
        <dbReference type="RuleBase" id="RU361142"/>
    </source>
</evidence>
<dbReference type="STRING" id="387005.A0A183HX05"/>
<name>A0A183HX05_9BILA</name>
<dbReference type="WBParaSite" id="OFLC_0001201701-mRNA-1">
    <property type="protein sequence ID" value="OFLC_0001201701-mRNA-1"/>
    <property type="gene ID" value="OFLC_0001201701"/>
</dbReference>
<feature type="domain" description="OST48 N-terminal" evidence="4">
    <location>
        <begin position="19"/>
        <end position="77"/>
    </location>
</feature>
<dbReference type="Pfam" id="PF03345">
    <property type="entry name" value="OST48_N"/>
    <property type="match status" value="1"/>
</dbReference>
<dbReference type="UniPathway" id="UPA00378"/>
<dbReference type="GO" id="GO:0008250">
    <property type="term" value="C:oligosaccharyltransferase complex"/>
    <property type="evidence" value="ECO:0007669"/>
    <property type="project" value="TreeGrafter"/>
</dbReference>
<dbReference type="InterPro" id="IPR055457">
    <property type="entry name" value="OST48_N"/>
</dbReference>
<dbReference type="EMBL" id="UZAJ01018100">
    <property type="protein sequence ID" value="VDO81161.1"/>
    <property type="molecule type" value="Genomic_DNA"/>
</dbReference>
<sequence>MIDFRKNSVTLTIHTFIVEFGGTINVKAITSFIDNGGNVLVTAGPRVGDALHDLAAENGFEFDENRTAVIDHMNYDTVLVSF</sequence>
<evidence type="ECO:0000313" key="6">
    <source>
        <dbReference type="Proteomes" id="UP000267606"/>
    </source>
</evidence>
<evidence type="ECO:0000313" key="5">
    <source>
        <dbReference type="EMBL" id="VDO81161.1"/>
    </source>
</evidence>
<keyword evidence="6" id="KW-1185">Reference proteome</keyword>
<evidence type="ECO:0000256" key="1">
    <source>
        <dbReference type="ARBA" id="ARBA00004115"/>
    </source>
</evidence>
<evidence type="ECO:0000259" key="4">
    <source>
        <dbReference type="Pfam" id="PF03345"/>
    </source>
</evidence>
<dbReference type="PANTHER" id="PTHR10830">
    <property type="entry name" value="DOLICHYL-DIPHOSPHOOLIGOSACCHARIDE--PROTEIN GLYCOSYLTRANSFERASE 48 KDA SUBUNIT"/>
    <property type="match status" value="1"/>
</dbReference>
<evidence type="ECO:0000313" key="7">
    <source>
        <dbReference type="WBParaSite" id="OFLC_0001201701-mRNA-1"/>
    </source>
</evidence>
<comment type="similarity">
    <text evidence="3">Belongs to the DDOST 48 kDa subunit family.</text>
</comment>
<keyword evidence="3" id="KW-0256">Endoplasmic reticulum</keyword>
<comment type="pathway">
    <text evidence="3">Protein modification; protein glycosylation.</text>
</comment>
<organism evidence="7">
    <name type="scientific">Onchocerca flexuosa</name>
    <dbReference type="NCBI Taxonomy" id="387005"/>
    <lineage>
        <taxon>Eukaryota</taxon>
        <taxon>Metazoa</taxon>
        <taxon>Ecdysozoa</taxon>
        <taxon>Nematoda</taxon>
        <taxon>Chromadorea</taxon>
        <taxon>Rhabditida</taxon>
        <taxon>Spirurina</taxon>
        <taxon>Spiruromorpha</taxon>
        <taxon>Filarioidea</taxon>
        <taxon>Onchocercidae</taxon>
        <taxon>Onchocerca</taxon>
    </lineage>
</organism>
<evidence type="ECO:0000256" key="2">
    <source>
        <dbReference type="ARBA" id="ARBA00013350"/>
    </source>
</evidence>
<dbReference type="PANTHER" id="PTHR10830:SF0">
    <property type="entry name" value="DOLICHYL-DIPHOSPHOOLIGOSACCHARIDE--PROTEIN GLYCOSYLTRANSFERASE 48 KDA SUBUNIT"/>
    <property type="match status" value="1"/>
</dbReference>
<comment type="subcellular location">
    <subcellularLocation>
        <location evidence="1 3">Endoplasmic reticulum membrane</location>
        <topology evidence="1 3">Single-pass type I membrane protein</topology>
    </subcellularLocation>
</comment>
<protein>
    <recommendedName>
        <fullName evidence="2 3">Dolichyl-diphosphooligosaccharide--protein glycosyltransferase 48 kDa subunit</fullName>
        <shortName evidence="3">Oligosaccharyl transferase 48 kDa subunit</shortName>
    </recommendedName>
</protein>
<comment type="function">
    <text evidence="3">Subunit of the oligosaccharyl transferase (OST) complex that catalyzes the initial transfer of a defined glycan (Glc(3)Man(9)GlcNAc(2) in eukaryotes) from the lipid carrier dolichol-pyrophosphate to an asparagine residue within an Asn-X-Ser/Thr consensus motif in nascent polypeptide chains, the first step in protein N-glycosylation. N-glycosylation occurs cotranslationally and the complex associates with the Sec61 complex at the channel-forming translocon complex that mediates protein translocation across the endoplasmic reticulum (ER).</text>
</comment>
<dbReference type="AlphaFoldDB" id="A0A183HX05"/>
<reference evidence="5 6" key="2">
    <citation type="submission" date="2018-11" db="EMBL/GenBank/DDBJ databases">
        <authorList>
            <consortium name="Pathogen Informatics"/>
        </authorList>
    </citation>
    <scope>NUCLEOTIDE SEQUENCE [LARGE SCALE GENOMIC DNA]</scope>
</reference>
<comment type="subunit">
    <text evidence="3">Component of the oligosaccharyltransferase (OST) complex.</text>
</comment>
<dbReference type="Proteomes" id="UP000267606">
    <property type="component" value="Unassembled WGS sequence"/>
</dbReference>